<reference evidence="3" key="1">
    <citation type="submission" date="2016-10" db="EMBL/GenBank/DDBJ databases">
        <authorList>
            <person name="Varghese N."/>
            <person name="Submissions S."/>
        </authorList>
    </citation>
    <scope>NUCLEOTIDE SEQUENCE [LARGE SCALE GENOMIC DNA]</scope>
    <source>
        <strain evidence="3">DSM 44234</strain>
    </source>
</reference>
<sequence length="97" mass="10735">MSDPTLPVIPRDHPIARAILAAAPTAVLVWAQVIGARRLMLDYVYLEDNGGIPGPPFYDLGEQASAVVEASWSREDHGPWGRYEDHGDTWRLQIARA</sequence>
<keyword evidence="1" id="KW-0472">Membrane</keyword>
<organism evidence="2 3">
    <name type="scientific">Tsukamurella tyrosinosolvens</name>
    <dbReference type="NCBI Taxonomy" id="57704"/>
    <lineage>
        <taxon>Bacteria</taxon>
        <taxon>Bacillati</taxon>
        <taxon>Actinomycetota</taxon>
        <taxon>Actinomycetes</taxon>
        <taxon>Mycobacteriales</taxon>
        <taxon>Tsukamurellaceae</taxon>
        <taxon>Tsukamurella</taxon>
    </lineage>
</organism>
<evidence type="ECO:0000313" key="3">
    <source>
        <dbReference type="Proteomes" id="UP000182241"/>
    </source>
</evidence>
<dbReference type="Proteomes" id="UP000182241">
    <property type="component" value="Unassembled WGS sequence"/>
</dbReference>
<keyword evidence="1" id="KW-0812">Transmembrane</keyword>
<dbReference type="EMBL" id="FNSA01000003">
    <property type="protein sequence ID" value="SEC73082.1"/>
    <property type="molecule type" value="Genomic_DNA"/>
</dbReference>
<protein>
    <submittedName>
        <fullName evidence="2">Uncharacterized protein</fullName>
    </submittedName>
</protein>
<feature type="transmembrane region" description="Helical" evidence="1">
    <location>
        <begin position="15"/>
        <end position="36"/>
    </location>
</feature>
<accession>A0A1H4UW27</accession>
<keyword evidence="1" id="KW-1133">Transmembrane helix</keyword>
<dbReference type="STRING" id="57704.SAMN04489793_3062"/>
<dbReference type="AlphaFoldDB" id="A0A1H4UW27"/>
<gene>
    <name evidence="2" type="ORF">SAMN04489793_3062</name>
</gene>
<name>A0A1H4UW27_TSUTY</name>
<evidence type="ECO:0000313" key="2">
    <source>
        <dbReference type="EMBL" id="SEC73082.1"/>
    </source>
</evidence>
<evidence type="ECO:0000256" key="1">
    <source>
        <dbReference type="SAM" id="Phobius"/>
    </source>
</evidence>
<dbReference type="RefSeq" id="WP_068740207.1">
    <property type="nucleotide sequence ID" value="NZ_FNSA01000003.1"/>
</dbReference>
<keyword evidence="3" id="KW-1185">Reference proteome</keyword>
<proteinExistence type="predicted"/>